<comment type="caution">
    <text evidence="2">The sequence shown here is derived from an EMBL/GenBank/DDBJ whole genome shotgun (WGS) entry which is preliminary data.</text>
</comment>
<dbReference type="PANTHER" id="PTHR39177">
    <property type="entry name" value="ABC TRANSPORTER PERMEASE YTRC-RELATED"/>
    <property type="match status" value="1"/>
</dbReference>
<organism evidence="2 3">
    <name type="scientific">Gottfriedia endophytica</name>
    <dbReference type="NCBI Taxonomy" id="2820819"/>
    <lineage>
        <taxon>Bacteria</taxon>
        <taxon>Bacillati</taxon>
        <taxon>Bacillota</taxon>
        <taxon>Bacilli</taxon>
        <taxon>Bacillales</taxon>
        <taxon>Bacillaceae</taxon>
        <taxon>Gottfriedia</taxon>
    </lineage>
</organism>
<name>A0A940SJJ1_9BACI</name>
<dbReference type="PRINTS" id="PR02026">
    <property type="entry name" value="YTRCYTRDABC"/>
</dbReference>
<evidence type="ECO:0000313" key="2">
    <source>
        <dbReference type="EMBL" id="MBP0724293.1"/>
    </source>
</evidence>
<dbReference type="InterPro" id="IPR053046">
    <property type="entry name" value="ABC-5_transporter"/>
</dbReference>
<feature type="transmembrane region" description="Helical" evidence="1">
    <location>
        <begin position="281"/>
        <end position="301"/>
    </location>
</feature>
<feature type="transmembrane region" description="Helical" evidence="1">
    <location>
        <begin position="54"/>
        <end position="79"/>
    </location>
</feature>
<feature type="transmembrane region" description="Helical" evidence="1">
    <location>
        <begin position="139"/>
        <end position="162"/>
    </location>
</feature>
<dbReference type="RefSeq" id="WP_209402669.1">
    <property type="nucleotide sequence ID" value="NZ_JAGIYQ010000002.1"/>
</dbReference>
<evidence type="ECO:0000256" key="1">
    <source>
        <dbReference type="SAM" id="Phobius"/>
    </source>
</evidence>
<dbReference type="InterPro" id="IPR023264">
    <property type="entry name" value="ABC_transptr_acetoin_YtrC/YtrD"/>
</dbReference>
<accession>A0A940SJJ1</accession>
<feature type="transmembrane region" description="Helical" evidence="1">
    <location>
        <begin position="168"/>
        <end position="189"/>
    </location>
</feature>
<dbReference type="Proteomes" id="UP000682134">
    <property type="component" value="Unassembled WGS sequence"/>
</dbReference>
<dbReference type="PANTHER" id="PTHR39177:SF1">
    <property type="entry name" value="ABC TRANSPORTER PERMEASE YTRC-RELATED"/>
    <property type="match status" value="1"/>
</dbReference>
<dbReference type="AlphaFoldDB" id="A0A940SJJ1"/>
<evidence type="ECO:0000313" key="3">
    <source>
        <dbReference type="Proteomes" id="UP000682134"/>
    </source>
</evidence>
<dbReference type="GO" id="GO:0005886">
    <property type="term" value="C:plasma membrane"/>
    <property type="evidence" value="ECO:0007669"/>
    <property type="project" value="UniProtKB-SubCell"/>
</dbReference>
<feature type="transmembrane region" description="Helical" evidence="1">
    <location>
        <begin position="307"/>
        <end position="325"/>
    </location>
</feature>
<protein>
    <submittedName>
        <fullName evidence="2">ABC transporter permease subunit</fullName>
    </submittedName>
</protein>
<feature type="transmembrane region" description="Helical" evidence="1">
    <location>
        <begin position="240"/>
        <end position="261"/>
    </location>
</feature>
<dbReference type="GO" id="GO:0140359">
    <property type="term" value="F:ABC-type transporter activity"/>
    <property type="evidence" value="ECO:0007669"/>
    <property type="project" value="InterPro"/>
</dbReference>
<feature type="transmembrane region" description="Helical" evidence="1">
    <location>
        <begin position="16"/>
        <end position="34"/>
    </location>
</feature>
<reference evidence="2" key="1">
    <citation type="submission" date="2021-04" db="EMBL/GenBank/DDBJ databases">
        <title>Genome seq and assembly of Bacillus sp.</title>
        <authorList>
            <person name="Chhetri G."/>
        </authorList>
    </citation>
    <scope>NUCLEOTIDE SEQUENCE</scope>
    <source>
        <strain evidence="2">RG28</strain>
    </source>
</reference>
<dbReference type="EMBL" id="JAGIYQ010000002">
    <property type="protein sequence ID" value="MBP0724293.1"/>
    <property type="molecule type" value="Genomic_DNA"/>
</dbReference>
<keyword evidence="1" id="KW-1133">Transmembrane helix</keyword>
<gene>
    <name evidence="2" type="ORF">J5Y03_03725</name>
</gene>
<sequence length="333" mass="38301">MFNQALWLKNSKQSKLVLILMYLLHLVIIPFSYFNKSIVLKEQINSVEQYKGIYIGEFSMLGFFSAFLMIAFAILLIGIERNSGGIDFQFSLPFTPKQLFFSKWIYGISHLIAAYLCTFILVIIIHFTTDLHQYITWTIFFKIFIILFLYSVAFFTTSLAIGTVTGHYFSQVLLTGFTLISIITLYFSVFANIKGLLNYDFHNIAIERFLPKITLPISLTSTNIYLDLGTNKVNIEPIDLTNIIGMICYIIIFFIVGLLCFNRKANENNGKLFLYKKFGYIMQFIFIYLIATGIALLTSAITETSRTVIYLIGLCIGLIVGHLFYKRLNKFFD</sequence>
<keyword evidence="1" id="KW-0472">Membrane</keyword>
<keyword evidence="1" id="KW-0812">Transmembrane</keyword>
<feature type="transmembrane region" description="Helical" evidence="1">
    <location>
        <begin position="104"/>
        <end position="127"/>
    </location>
</feature>
<keyword evidence="3" id="KW-1185">Reference proteome</keyword>
<proteinExistence type="predicted"/>